<reference evidence="1 2" key="1">
    <citation type="submission" date="2015-09" db="EMBL/GenBank/DDBJ databases">
        <authorList>
            <consortium name="Swine Surveillance"/>
        </authorList>
    </citation>
    <scope>NUCLEOTIDE SEQUENCE [LARGE SCALE GENOMIC DNA]</scope>
    <source>
        <strain evidence="1 2">CECT 7688</strain>
    </source>
</reference>
<dbReference type="Proteomes" id="UP000054823">
    <property type="component" value="Unassembled WGS sequence"/>
</dbReference>
<organism evidence="1 2">
    <name type="scientific">Shimia marina</name>
    <dbReference type="NCBI Taxonomy" id="321267"/>
    <lineage>
        <taxon>Bacteria</taxon>
        <taxon>Pseudomonadati</taxon>
        <taxon>Pseudomonadota</taxon>
        <taxon>Alphaproteobacteria</taxon>
        <taxon>Rhodobacterales</taxon>
        <taxon>Roseobacteraceae</taxon>
    </lineage>
</organism>
<dbReference type="SUPFAM" id="SSF52540">
    <property type="entry name" value="P-loop containing nucleoside triphosphate hydrolases"/>
    <property type="match status" value="1"/>
</dbReference>
<dbReference type="Gene3D" id="3.40.50.300">
    <property type="entry name" value="P-loop containing nucleotide triphosphate hydrolases"/>
    <property type="match status" value="1"/>
</dbReference>
<proteinExistence type="predicted"/>
<keyword evidence="1" id="KW-0547">Nucleotide-binding</keyword>
<dbReference type="GO" id="GO:0005524">
    <property type="term" value="F:ATP binding"/>
    <property type="evidence" value="ECO:0007669"/>
    <property type="project" value="UniProtKB-KW"/>
</dbReference>
<name>A0A0P1ESP6_9RHOB</name>
<dbReference type="InterPro" id="IPR027417">
    <property type="entry name" value="P-loop_NTPase"/>
</dbReference>
<dbReference type="AlphaFoldDB" id="A0A0P1ESP6"/>
<dbReference type="STRING" id="321267.SHM7688_02878"/>
<keyword evidence="1" id="KW-0067">ATP-binding</keyword>
<dbReference type="EMBL" id="CYPW01000027">
    <property type="protein sequence ID" value="CUH53424.1"/>
    <property type="molecule type" value="Genomic_DNA"/>
</dbReference>
<protein>
    <submittedName>
        <fullName evidence="1">Putative ATP-binding protein involved in virulence</fullName>
    </submittedName>
</protein>
<gene>
    <name evidence="1" type="ORF">SHM7688_02878</name>
</gene>
<keyword evidence="2" id="KW-1185">Reference proteome</keyword>
<evidence type="ECO:0000313" key="2">
    <source>
        <dbReference type="Proteomes" id="UP000054823"/>
    </source>
</evidence>
<sequence>MPTYLEGLAIQFYRGIGPETQYIAPFSDMNFFVGENNAGKSVVLNLIAEHLNPDPKYSPSGKTDTHRGAKEGHFQINLGVSERTLRAELLRPLRETIRSSKQHKPPPLTEKQIEDITTNMTRQLLYKGGVWLESSNYSGGYCLLRRVYGKSFEKRLDVTQWEAFANIFGVVKYRDPSSAFRSFLENGVTSLSIKLPPRMIIPAKRQLSAGNEAFDDLSGKGLIQHLAEIQNPDFDEREKKTYLIRSTTSSAWSPANLTRCWKYQITANTCSCIWTTKSCRCPPLAPASTKSY</sequence>
<evidence type="ECO:0000313" key="1">
    <source>
        <dbReference type="EMBL" id="CUH53424.1"/>
    </source>
</evidence>
<accession>A0A0P1ESP6</accession>
<dbReference type="RefSeq" id="WP_158500701.1">
    <property type="nucleotide sequence ID" value="NZ_CYPW01000027.1"/>
</dbReference>